<gene>
    <name evidence="8" type="ORF">E0485_20620</name>
</gene>
<dbReference type="Proteomes" id="UP000295418">
    <property type="component" value="Unassembled WGS sequence"/>
</dbReference>
<feature type="transmembrane region" description="Helical" evidence="7">
    <location>
        <begin position="141"/>
        <end position="159"/>
    </location>
</feature>
<comment type="caution">
    <text evidence="8">The sequence shown here is derived from an EMBL/GenBank/DDBJ whole genome shotgun (WGS) entry which is preliminary data.</text>
</comment>
<dbReference type="OrthoDB" id="9027281at2"/>
<keyword evidence="5 7" id="KW-1133">Transmembrane helix</keyword>
<evidence type="ECO:0000256" key="4">
    <source>
        <dbReference type="ARBA" id="ARBA00022692"/>
    </source>
</evidence>
<proteinExistence type="inferred from homology"/>
<keyword evidence="6 7" id="KW-0472">Membrane</keyword>
<evidence type="ECO:0000313" key="9">
    <source>
        <dbReference type="Proteomes" id="UP000295418"/>
    </source>
</evidence>
<dbReference type="InterPro" id="IPR003370">
    <property type="entry name" value="Chromate_transpt"/>
</dbReference>
<feature type="transmembrane region" description="Helical" evidence="7">
    <location>
        <begin position="82"/>
        <end position="107"/>
    </location>
</feature>
<feature type="transmembrane region" description="Helical" evidence="7">
    <location>
        <begin position="12"/>
        <end position="35"/>
    </location>
</feature>
<dbReference type="InterPro" id="IPR052518">
    <property type="entry name" value="CHR_Transporter"/>
</dbReference>
<protein>
    <submittedName>
        <fullName evidence="8">Chromate transporter</fullName>
    </submittedName>
</protein>
<feature type="transmembrane region" description="Helical" evidence="7">
    <location>
        <begin position="113"/>
        <end position="134"/>
    </location>
</feature>
<dbReference type="PANTHER" id="PTHR43663">
    <property type="entry name" value="CHROMATE TRANSPORT PROTEIN-RELATED"/>
    <property type="match status" value="1"/>
</dbReference>
<evidence type="ECO:0000256" key="2">
    <source>
        <dbReference type="ARBA" id="ARBA00005262"/>
    </source>
</evidence>
<sequence>MNTKQNLYELWKLFVTFVKIGPVTFGGGYAMIPLIEKEIVHKQGWVKSSDVADVFALAQSIPGAIAINVAAFIGYKMKRTVGAVAALLGVLLPTFLIVLGLCIGFLYVRDNPYIVAAFKGMGAAVVALIVYAGIKTGRTSIVDISTLLIAIVALLLLLYLQVNSILLIVAGGFVGIIVMQVKRVARPKSREKHIEEGHS</sequence>
<evidence type="ECO:0000313" key="8">
    <source>
        <dbReference type="EMBL" id="TCZ73759.1"/>
    </source>
</evidence>
<reference evidence="8 9" key="1">
    <citation type="submission" date="2019-03" db="EMBL/GenBank/DDBJ databases">
        <authorList>
            <person name="Kim M.K.M."/>
        </authorList>
    </citation>
    <scope>NUCLEOTIDE SEQUENCE [LARGE SCALE GENOMIC DNA]</scope>
    <source>
        <strain evidence="8 9">18JY21-1</strain>
    </source>
</reference>
<evidence type="ECO:0000256" key="5">
    <source>
        <dbReference type="ARBA" id="ARBA00022989"/>
    </source>
</evidence>
<dbReference type="EMBL" id="SKFG01000030">
    <property type="protein sequence ID" value="TCZ73759.1"/>
    <property type="molecule type" value="Genomic_DNA"/>
</dbReference>
<dbReference type="Pfam" id="PF02417">
    <property type="entry name" value="Chromate_transp"/>
    <property type="match status" value="1"/>
</dbReference>
<keyword evidence="9" id="KW-1185">Reference proteome</keyword>
<dbReference type="GO" id="GO:0015109">
    <property type="term" value="F:chromate transmembrane transporter activity"/>
    <property type="evidence" value="ECO:0007669"/>
    <property type="project" value="InterPro"/>
</dbReference>
<keyword evidence="4 7" id="KW-0812">Transmembrane</keyword>
<comment type="subcellular location">
    <subcellularLocation>
        <location evidence="1">Cell membrane</location>
        <topology evidence="1">Multi-pass membrane protein</topology>
    </subcellularLocation>
</comment>
<dbReference type="GO" id="GO:0005886">
    <property type="term" value="C:plasma membrane"/>
    <property type="evidence" value="ECO:0007669"/>
    <property type="project" value="UniProtKB-SubCell"/>
</dbReference>
<accession>A0A4R4E2Y0</accession>
<evidence type="ECO:0000256" key="3">
    <source>
        <dbReference type="ARBA" id="ARBA00022475"/>
    </source>
</evidence>
<organism evidence="8 9">
    <name type="scientific">Paenibacillus albiflavus</name>
    <dbReference type="NCBI Taxonomy" id="2545760"/>
    <lineage>
        <taxon>Bacteria</taxon>
        <taxon>Bacillati</taxon>
        <taxon>Bacillota</taxon>
        <taxon>Bacilli</taxon>
        <taxon>Bacillales</taxon>
        <taxon>Paenibacillaceae</taxon>
        <taxon>Paenibacillus</taxon>
    </lineage>
</organism>
<name>A0A4R4E2Y0_9BACL</name>
<keyword evidence="3" id="KW-1003">Cell membrane</keyword>
<dbReference type="AlphaFoldDB" id="A0A4R4E2Y0"/>
<evidence type="ECO:0000256" key="7">
    <source>
        <dbReference type="SAM" id="Phobius"/>
    </source>
</evidence>
<feature type="transmembrane region" description="Helical" evidence="7">
    <location>
        <begin position="165"/>
        <end position="185"/>
    </location>
</feature>
<feature type="transmembrane region" description="Helical" evidence="7">
    <location>
        <begin position="55"/>
        <end position="75"/>
    </location>
</feature>
<evidence type="ECO:0000256" key="1">
    <source>
        <dbReference type="ARBA" id="ARBA00004651"/>
    </source>
</evidence>
<evidence type="ECO:0000256" key="6">
    <source>
        <dbReference type="ARBA" id="ARBA00023136"/>
    </source>
</evidence>
<comment type="similarity">
    <text evidence="2">Belongs to the chromate ion transporter (CHR) (TC 2.A.51) family.</text>
</comment>
<dbReference type="PANTHER" id="PTHR43663:SF1">
    <property type="entry name" value="CHROMATE TRANSPORTER"/>
    <property type="match status" value="1"/>
</dbReference>